<dbReference type="EMBL" id="JBANAX010000013">
    <property type="protein sequence ID" value="KAL1226044.1"/>
    <property type="molecule type" value="Genomic_DNA"/>
</dbReference>
<reference evidence="2 3" key="1">
    <citation type="submission" date="2024-04" db="EMBL/GenBank/DDBJ databases">
        <title>Genome assembly C_amara_ONT_v2.</title>
        <authorList>
            <person name="Yant L."/>
            <person name="Moore C."/>
            <person name="Slenker M."/>
        </authorList>
    </citation>
    <scope>NUCLEOTIDE SEQUENCE [LARGE SCALE GENOMIC DNA]</scope>
    <source>
        <tissue evidence="2">Leaf</tissue>
    </source>
</reference>
<proteinExistence type="predicted"/>
<evidence type="ECO:0000259" key="1">
    <source>
        <dbReference type="Pfam" id="PF13966"/>
    </source>
</evidence>
<dbReference type="InterPro" id="IPR026960">
    <property type="entry name" value="RVT-Znf"/>
</dbReference>
<organism evidence="2 3">
    <name type="scientific">Cardamine amara subsp. amara</name>
    <dbReference type="NCBI Taxonomy" id="228776"/>
    <lineage>
        <taxon>Eukaryota</taxon>
        <taxon>Viridiplantae</taxon>
        <taxon>Streptophyta</taxon>
        <taxon>Embryophyta</taxon>
        <taxon>Tracheophyta</taxon>
        <taxon>Spermatophyta</taxon>
        <taxon>Magnoliopsida</taxon>
        <taxon>eudicotyledons</taxon>
        <taxon>Gunneridae</taxon>
        <taxon>Pentapetalae</taxon>
        <taxon>rosids</taxon>
        <taxon>malvids</taxon>
        <taxon>Brassicales</taxon>
        <taxon>Brassicaceae</taxon>
        <taxon>Cardamineae</taxon>
        <taxon>Cardamine</taxon>
    </lineage>
</organism>
<dbReference type="Proteomes" id="UP001558713">
    <property type="component" value="Unassembled WGS sequence"/>
</dbReference>
<dbReference type="AlphaFoldDB" id="A0ABD1C9V8"/>
<dbReference type="PANTHER" id="PTHR33116">
    <property type="entry name" value="REVERSE TRANSCRIPTASE ZINC-BINDING DOMAIN-CONTAINING PROTEIN-RELATED-RELATED"/>
    <property type="match status" value="1"/>
</dbReference>
<accession>A0ABD1C9V8</accession>
<evidence type="ECO:0000313" key="3">
    <source>
        <dbReference type="Proteomes" id="UP001558713"/>
    </source>
</evidence>
<dbReference type="Pfam" id="PF13966">
    <property type="entry name" value="zf-RVT"/>
    <property type="match status" value="1"/>
</dbReference>
<evidence type="ECO:0000313" key="2">
    <source>
        <dbReference type="EMBL" id="KAL1226044.1"/>
    </source>
</evidence>
<keyword evidence="3" id="KW-1185">Reference proteome</keyword>
<feature type="domain" description="Reverse transcriptase zinc-binding" evidence="1">
    <location>
        <begin position="190"/>
        <end position="274"/>
    </location>
</feature>
<sequence>MENKHSAKVAWQDICLPKAEGGLGLRDFVTWNKAMNLRLLWLLLVGSNSLWVAWNTEHRLKRTNVWATVVQSNSSWIWKNIMALRPTAKDLTTCELRDGKRASFWYDTWTSHGPLIDYVGTEGPRKLGIPITATVAEAIRTDQWSFPSARTRCQALQNLRLTLISTPIPLPSRGSDCFKWGPPSVRTPCFSTKIAWEHMRPTATKPSWAKAIWFKGHVPKHAFTFWTANLNRLPVRARLVTWGMNISPLCCLCNQQLETRDHLFLHCEYSEQLWDLLLRRLGQPSFIFQEWNTLVSWLTTASNATPAKLKLLVCQAAIYNLWRERNNRLFNQQSISPSALFSLLDRSVKDMLLARRTRKGFSRLLSRWFAHT</sequence>
<comment type="caution">
    <text evidence="2">The sequence shown here is derived from an EMBL/GenBank/DDBJ whole genome shotgun (WGS) entry which is preliminary data.</text>
</comment>
<name>A0ABD1C9V8_CARAN</name>
<protein>
    <submittedName>
        <fullName evidence="2">Ribonuclease H protein</fullName>
    </submittedName>
</protein>
<gene>
    <name evidence="2" type="ORF">V5N11_009145</name>
</gene>
<dbReference type="PANTHER" id="PTHR33116:SF80">
    <property type="entry name" value="REVERSE TRANSCRIPTASE ZINC-BINDING DOMAIN-CONTAINING PROTEIN"/>
    <property type="match status" value="1"/>
</dbReference>